<dbReference type="Pfam" id="PF01434">
    <property type="entry name" value="Peptidase_M41"/>
    <property type="match status" value="1"/>
</dbReference>
<sequence>MSYRSVNRAKSSPHLAIAVALCGVRAALRPFLRRPNLPFIAVLVVPENATDYYRRAASNLIDDPTNVDEYGNDRTVVFTVAQSSIDARSVYDRVKHARQVVVVTENKDYLPADFLAGADLISEIVKPTPDHFLAAARDAKVPGMTRSHAEYFSTKSLDAILVSVRPSRPLLSSLRQLKRMTAKPAEREEGSPKPTSMGLEDMHGYGKAKDWGLQLASDLRAWRDGQILWEDVDRGALLFGPPGCGKTSYARALANSCGVKLITASAARWQAKGHLGDYLKAMRSAFAEAARSAPCILFIDEADSFGDREVGGDPDHRDYRRQVINGLLECLDPVEGREGVVVVAACNNPSGIDRALLRSGRLETQIEISLPDAQERVAILRHHLRGKQVEGDLNSFISGSVGWSGADIEKLTRDARRLARRRGVPLDEAVLMDAMPPRRTLSGEELYRVAVHEAGHAMVATILGTEPVVSASISRDVPTSGSSRALGVTSFAQEWVGYRNAAYYDNWIAMLLGGTVAELLVLGDRADGAGGAPHSDLVVATDVATRVERQLGLGVGLSTELGYGDRPLERLRSGDPELRHLVELRLKTQFSHVKRLLTGKLYQLHVLVNTLLAKGSVDGDEVRSIIWRDEEE</sequence>
<feature type="domain" description="AAA+ ATPase" evidence="2">
    <location>
        <begin position="232"/>
        <end position="372"/>
    </location>
</feature>
<dbReference type="SMART" id="SM00382">
    <property type="entry name" value="AAA"/>
    <property type="match status" value="1"/>
</dbReference>
<gene>
    <name evidence="3" type="ORF">ACFSE1_06135</name>
</gene>
<name>A0ABW4M1A2_9HYPH</name>
<dbReference type="RefSeq" id="WP_377397945.1">
    <property type="nucleotide sequence ID" value="NZ_JBHUEQ010000007.1"/>
</dbReference>
<dbReference type="Proteomes" id="UP001597322">
    <property type="component" value="Unassembled WGS sequence"/>
</dbReference>
<proteinExistence type="predicted"/>
<reference evidence="4" key="1">
    <citation type="journal article" date="2019" name="Int. J. Syst. Evol. Microbiol.">
        <title>The Global Catalogue of Microorganisms (GCM) 10K type strain sequencing project: providing services to taxonomists for standard genome sequencing and annotation.</title>
        <authorList>
            <consortium name="The Broad Institute Genomics Platform"/>
            <consortium name="The Broad Institute Genome Sequencing Center for Infectious Disease"/>
            <person name="Wu L."/>
            <person name="Ma J."/>
        </authorList>
    </citation>
    <scope>NUCLEOTIDE SEQUENCE [LARGE SCALE GENOMIC DNA]</scope>
    <source>
        <strain evidence="4">CG52</strain>
    </source>
</reference>
<organism evidence="3 4">
    <name type="scientific">Rhizobium helianthi</name>
    <dbReference type="NCBI Taxonomy" id="1132695"/>
    <lineage>
        <taxon>Bacteria</taxon>
        <taxon>Pseudomonadati</taxon>
        <taxon>Pseudomonadota</taxon>
        <taxon>Alphaproteobacteria</taxon>
        <taxon>Hyphomicrobiales</taxon>
        <taxon>Rhizobiaceae</taxon>
        <taxon>Rhizobium/Agrobacterium group</taxon>
        <taxon>Rhizobium</taxon>
    </lineage>
</organism>
<dbReference type="SUPFAM" id="SSF140990">
    <property type="entry name" value="FtsH protease domain-like"/>
    <property type="match status" value="1"/>
</dbReference>
<comment type="caution">
    <text evidence="3">The sequence shown here is derived from an EMBL/GenBank/DDBJ whole genome shotgun (WGS) entry which is preliminary data.</text>
</comment>
<evidence type="ECO:0000313" key="3">
    <source>
        <dbReference type="EMBL" id="MFD1745039.1"/>
    </source>
</evidence>
<dbReference type="InterPro" id="IPR000642">
    <property type="entry name" value="Peptidase_M41"/>
</dbReference>
<evidence type="ECO:0000259" key="2">
    <source>
        <dbReference type="SMART" id="SM00382"/>
    </source>
</evidence>
<dbReference type="PANTHER" id="PTHR23076">
    <property type="entry name" value="METALLOPROTEASE M41 FTSH"/>
    <property type="match status" value="1"/>
</dbReference>
<keyword evidence="4" id="KW-1185">Reference proteome</keyword>
<evidence type="ECO:0000256" key="1">
    <source>
        <dbReference type="SAM" id="MobiDB-lite"/>
    </source>
</evidence>
<dbReference type="EMBL" id="JBHUEQ010000007">
    <property type="protein sequence ID" value="MFD1745039.1"/>
    <property type="molecule type" value="Genomic_DNA"/>
</dbReference>
<dbReference type="InterPro" id="IPR003959">
    <property type="entry name" value="ATPase_AAA_core"/>
</dbReference>
<evidence type="ECO:0000313" key="4">
    <source>
        <dbReference type="Proteomes" id="UP001597322"/>
    </source>
</evidence>
<dbReference type="Gene3D" id="3.40.50.300">
    <property type="entry name" value="P-loop containing nucleotide triphosphate hydrolases"/>
    <property type="match status" value="1"/>
</dbReference>
<dbReference type="Gene3D" id="1.20.58.760">
    <property type="entry name" value="Peptidase M41"/>
    <property type="match status" value="1"/>
</dbReference>
<dbReference type="InterPro" id="IPR027417">
    <property type="entry name" value="P-loop_NTPase"/>
</dbReference>
<dbReference type="CDD" id="cd19481">
    <property type="entry name" value="RecA-like_protease"/>
    <property type="match status" value="1"/>
</dbReference>
<accession>A0ABW4M1A2</accession>
<dbReference type="SUPFAM" id="SSF52540">
    <property type="entry name" value="P-loop containing nucleoside triphosphate hydrolases"/>
    <property type="match status" value="1"/>
</dbReference>
<protein>
    <submittedName>
        <fullName evidence="3">AAA family ATPase</fullName>
    </submittedName>
</protein>
<dbReference type="Gene3D" id="1.10.8.60">
    <property type="match status" value="1"/>
</dbReference>
<dbReference type="InterPro" id="IPR037219">
    <property type="entry name" value="Peptidase_M41-like"/>
</dbReference>
<dbReference type="PANTHER" id="PTHR23076:SF97">
    <property type="entry name" value="ATP-DEPENDENT ZINC METALLOPROTEASE YME1L1"/>
    <property type="match status" value="1"/>
</dbReference>
<dbReference type="Pfam" id="PF00004">
    <property type="entry name" value="AAA"/>
    <property type="match status" value="1"/>
</dbReference>
<dbReference type="InterPro" id="IPR003593">
    <property type="entry name" value="AAA+_ATPase"/>
</dbReference>
<feature type="region of interest" description="Disordered" evidence="1">
    <location>
        <begin position="179"/>
        <end position="198"/>
    </location>
</feature>